<feature type="domain" description="N-acetyltransferase" evidence="1">
    <location>
        <begin position="7"/>
        <end position="140"/>
    </location>
</feature>
<dbReference type="InterPro" id="IPR016181">
    <property type="entry name" value="Acyl_CoA_acyltransferase"/>
</dbReference>
<keyword evidence="3" id="KW-1185">Reference proteome</keyword>
<name>E7MMQ4_9FIRM</name>
<evidence type="ECO:0000313" key="2">
    <source>
        <dbReference type="EMBL" id="EFW24638.1"/>
    </source>
</evidence>
<dbReference type="Gene3D" id="3.40.630.30">
    <property type="match status" value="1"/>
</dbReference>
<dbReference type="SUPFAM" id="SSF55729">
    <property type="entry name" value="Acyl-CoA N-acyltransferases (Nat)"/>
    <property type="match status" value="1"/>
</dbReference>
<dbReference type="STRING" id="706433.HMPREF9430_00821"/>
<dbReference type="Proteomes" id="UP000004097">
    <property type="component" value="Unassembled WGS sequence"/>
</dbReference>
<sequence length="140" mass="16471">MEGSMNLKLENIESEKTQELANLIRTYNRSNREPSKSEPLNIYAEDEMGNLMAGMVAETFGNWLEIEYLYVRDDLRGQGFGSKILEMAEKESKTRGCKYSFVNTFNFQAPNFYEKHGYKEVFALKEYPYTGERYYYTKEL</sequence>
<keyword evidence="2" id="KW-0808">Transferase</keyword>
<dbReference type="CDD" id="cd04301">
    <property type="entry name" value="NAT_SF"/>
    <property type="match status" value="1"/>
</dbReference>
<evidence type="ECO:0000259" key="1">
    <source>
        <dbReference type="PROSITE" id="PS51186"/>
    </source>
</evidence>
<dbReference type="AlphaFoldDB" id="E7MMQ4"/>
<reference evidence="2 3" key="1">
    <citation type="submission" date="2010-08" db="EMBL/GenBank/DDBJ databases">
        <authorList>
            <person name="Weinstock G."/>
            <person name="Sodergren E."/>
            <person name="Clifton S."/>
            <person name="Fulton L."/>
            <person name="Fulton B."/>
            <person name="Courtney L."/>
            <person name="Fronick C."/>
            <person name="Harrison M."/>
            <person name="Strong C."/>
            <person name="Farmer C."/>
            <person name="Delahaunty K."/>
            <person name="Markovic C."/>
            <person name="Hall O."/>
            <person name="Minx P."/>
            <person name="Tomlinson C."/>
            <person name="Mitreva M."/>
            <person name="Hou S."/>
            <person name="Chen J."/>
            <person name="Wollam A."/>
            <person name="Pepin K.H."/>
            <person name="Johnson M."/>
            <person name="Bhonagiri V."/>
            <person name="Zhang X."/>
            <person name="Suruliraj S."/>
            <person name="Warren W."/>
            <person name="Chinwalla A."/>
            <person name="Mardis E.R."/>
            <person name="Wilson R.K."/>
        </authorList>
    </citation>
    <scope>NUCLEOTIDE SEQUENCE [LARGE SCALE GENOMIC DNA]</scope>
    <source>
        <strain evidence="2 3">F0204</strain>
    </source>
</reference>
<dbReference type="EMBL" id="AECQ01000013">
    <property type="protein sequence ID" value="EFW24638.1"/>
    <property type="molecule type" value="Genomic_DNA"/>
</dbReference>
<organism evidence="2 3">
    <name type="scientific">Solobacterium moorei F0204</name>
    <dbReference type="NCBI Taxonomy" id="706433"/>
    <lineage>
        <taxon>Bacteria</taxon>
        <taxon>Bacillati</taxon>
        <taxon>Bacillota</taxon>
        <taxon>Erysipelotrichia</taxon>
        <taxon>Erysipelotrichales</taxon>
        <taxon>Erysipelotrichaceae</taxon>
        <taxon>Solobacterium</taxon>
    </lineage>
</organism>
<proteinExistence type="predicted"/>
<comment type="caution">
    <text evidence="2">The sequence shown here is derived from an EMBL/GenBank/DDBJ whole genome shotgun (WGS) entry which is preliminary data.</text>
</comment>
<evidence type="ECO:0000313" key="3">
    <source>
        <dbReference type="Proteomes" id="UP000004097"/>
    </source>
</evidence>
<dbReference type="PROSITE" id="PS51186">
    <property type="entry name" value="GNAT"/>
    <property type="match status" value="1"/>
</dbReference>
<dbReference type="InterPro" id="IPR000182">
    <property type="entry name" value="GNAT_dom"/>
</dbReference>
<dbReference type="GO" id="GO:0016747">
    <property type="term" value="F:acyltransferase activity, transferring groups other than amino-acyl groups"/>
    <property type="evidence" value="ECO:0007669"/>
    <property type="project" value="InterPro"/>
</dbReference>
<dbReference type="Pfam" id="PF13508">
    <property type="entry name" value="Acetyltransf_7"/>
    <property type="match status" value="1"/>
</dbReference>
<gene>
    <name evidence="2" type="ORF">HMPREF9430_00821</name>
</gene>
<accession>E7MMQ4</accession>
<dbReference type="HOGENOM" id="CLU_115862_3_0_9"/>
<dbReference type="eggNOG" id="COG0454">
    <property type="taxonomic scope" value="Bacteria"/>
</dbReference>
<protein>
    <submittedName>
        <fullName evidence="2">Acetyltransferase, GNAT family</fullName>
    </submittedName>
</protein>